<keyword evidence="1" id="KW-0812">Transmembrane</keyword>
<sequence length="109" mass="12810">MSQLSNCLFILFLTIQWLGFVLPAPTVSQEDISQRLGVYEMEIGREDDLLPELEIQLLRAQMDQDGLEVLRMQLMQLNLLKLLIALDCFILLCIFFYAREQRFRLVQVM</sequence>
<evidence type="ECO:0000256" key="2">
    <source>
        <dbReference type="SAM" id="SignalP"/>
    </source>
</evidence>
<keyword evidence="1" id="KW-1133">Transmembrane helix</keyword>
<dbReference type="AlphaFoldDB" id="A0A6P4END7"/>
<dbReference type="RefSeq" id="XP_016974801.1">
    <property type="nucleotide sequence ID" value="XM_017119312.1"/>
</dbReference>
<dbReference type="OrthoDB" id="7862644at2759"/>
<keyword evidence="2" id="KW-0732">Signal</keyword>
<feature type="transmembrane region" description="Helical" evidence="1">
    <location>
        <begin position="79"/>
        <end position="98"/>
    </location>
</feature>
<name>A0A6P4END7_DRORH</name>
<feature type="signal peptide" evidence="2">
    <location>
        <begin position="1"/>
        <end position="23"/>
    </location>
</feature>
<feature type="chain" id="PRO_5028460882" evidence="2">
    <location>
        <begin position="24"/>
        <end position="109"/>
    </location>
</feature>
<keyword evidence="1" id="KW-0472">Membrane</keyword>
<proteinExistence type="predicted"/>
<gene>
    <name evidence="5" type="primary">LOC108041391</name>
    <name evidence="3" type="synonym">108041391</name>
</gene>
<dbReference type="Proteomes" id="UP001652680">
    <property type="component" value="Unassembled WGS sequence"/>
</dbReference>
<reference evidence="4" key="1">
    <citation type="journal article" date="2021" name="Elife">
        <title>Highly contiguous assemblies of 101 drosophilid genomes.</title>
        <authorList>
            <person name="Kim B.Y."/>
            <person name="Wang J.R."/>
            <person name="Miller D.E."/>
            <person name="Barmina O."/>
            <person name="Delaney E."/>
            <person name="Thompson A."/>
            <person name="Comeault A.A."/>
            <person name="Peede D."/>
            <person name="D'Agostino E.R."/>
            <person name="Pelaez J."/>
            <person name="Aguilar J.M."/>
            <person name="Haji D."/>
            <person name="Matsunaga T."/>
            <person name="Armstrong E.E."/>
            <person name="Zych M."/>
            <person name="Ogawa Y."/>
            <person name="Stamenkovic-Radak M."/>
            <person name="Jelic M."/>
            <person name="Veselinovic M.S."/>
            <person name="Tanaskovic M."/>
            <person name="Eric P."/>
            <person name="Gao J.J."/>
            <person name="Katoh T.K."/>
            <person name="Toda M.J."/>
            <person name="Watabe H."/>
            <person name="Watada M."/>
            <person name="Davis J.S."/>
            <person name="Moyle L.C."/>
            <person name="Manoli G."/>
            <person name="Bertolini E."/>
            <person name="Kostal V."/>
            <person name="Hawley R.S."/>
            <person name="Takahashi A."/>
            <person name="Jones C.D."/>
            <person name="Price D.K."/>
            <person name="Whiteman N."/>
            <person name="Kopp A."/>
            <person name="Matute D.R."/>
            <person name="Petrov D.A."/>
        </authorList>
    </citation>
    <scope>NUCLEOTIDE SEQUENCE [LARGE SCALE GENOMIC DNA]</scope>
</reference>
<evidence type="ECO:0000313" key="4">
    <source>
        <dbReference type="Proteomes" id="UP001652680"/>
    </source>
</evidence>
<evidence type="ECO:0000313" key="3">
    <source>
        <dbReference type="EnsemblMetazoa" id="XP_016974801.1"/>
    </source>
</evidence>
<protein>
    <submittedName>
        <fullName evidence="5">Uncharacterized protein LOC108041391 isoform X2</fullName>
    </submittedName>
</protein>
<reference evidence="5" key="2">
    <citation type="submission" date="2025-04" db="UniProtKB">
        <authorList>
            <consortium name="RefSeq"/>
        </authorList>
    </citation>
    <scope>IDENTIFICATION</scope>
</reference>
<evidence type="ECO:0000256" key="1">
    <source>
        <dbReference type="SAM" id="Phobius"/>
    </source>
</evidence>
<reference evidence="3" key="3">
    <citation type="submission" date="2025-05" db="UniProtKB">
        <authorList>
            <consortium name="EnsemblMetazoa"/>
        </authorList>
    </citation>
    <scope>IDENTIFICATION</scope>
</reference>
<keyword evidence="4" id="KW-1185">Reference proteome</keyword>
<accession>A0A6P4END7</accession>
<organism evidence="5">
    <name type="scientific">Drosophila rhopaloa</name>
    <name type="common">Fruit fly</name>
    <dbReference type="NCBI Taxonomy" id="1041015"/>
    <lineage>
        <taxon>Eukaryota</taxon>
        <taxon>Metazoa</taxon>
        <taxon>Ecdysozoa</taxon>
        <taxon>Arthropoda</taxon>
        <taxon>Hexapoda</taxon>
        <taxon>Insecta</taxon>
        <taxon>Pterygota</taxon>
        <taxon>Neoptera</taxon>
        <taxon>Endopterygota</taxon>
        <taxon>Diptera</taxon>
        <taxon>Brachycera</taxon>
        <taxon>Muscomorpha</taxon>
        <taxon>Ephydroidea</taxon>
        <taxon>Drosophilidae</taxon>
        <taxon>Drosophila</taxon>
        <taxon>Sophophora</taxon>
    </lineage>
</organism>
<dbReference type="GeneID" id="108041391"/>
<dbReference type="EnsemblMetazoa" id="XM_017119312.2">
    <property type="protein sequence ID" value="XP_016974801.1"/>
    <property type="gene ID" value="LOC108041391"/>
</dbReference>
<evidence type="ECO:0000313" key="5">
    <source>
        <dbReference type="RefSeq" id="XP_016974801.1"/>
    </source>
</evidence>